<gene>
    <name evidence="1" type="ORF">PR048_031693</name>
</gene>
<proteinExistence type="predicted"/>
<dbReference type="Proteomes" id="UP001159363">
    <property type="component" value="Chromosome 14"/>
</dbReference>
<dbReference type="EMBL" id="JARBHB010000015">
    <property type="protein sequence ID" value="KAJ8867888.1"/>
    <property type="molecule type" value="Genomic_DNA"/>
</dbReference>
<evidence type="ECO:0000313" key="1">
    <source>
        <dbReference type="EMBL" id="KAJ8867888.1"/>
    </source>
</evidence>
<accession>A0ABQ9G6N0</accession>
<comment type="caution">
    <text evidence="1">The sequence shown here is derived from an EMBL/GenBank/DDBJ whole genome shotgun (WGS) entry which is preliminary data.</text>
</comment>
<evidence type="ECO:0000313" key="2">
    <source>
        <dbReference type="Proteomes" id="UP001159363"/>
    </source>
</evidence>
<name>A0ABQ9G6N0_9NEOP</name>
<organism evidence="1 2">
    <name type="scientific">Dryococelus australis</name>
    <dbReference type="NCBI Taxonomy" id="614101"/>
    <lineage>
        <taxon>Eukaryota</taxon>
        <taxon>Metazoa</taxon>
        <taxon>Ecdysozoa</taxon>
        <taxon>Arthropoda</taxon>
        <taxon>Hexapoda</taxon>
        <taxon>Insecta</taxon>
        <taxon>Pterygota</taxon>
        <taxon>Neoptera</taxon>
        <taxon>Polyneoptera</taxon>
        <taxon>Phasmatodea</taxon>
        <taxon>Verophasmatodea</taxon>
        <taxon>Anareolatae</taxon>
        <taxon>Phasmatidae</taxon>
        <taxon>Eurycanthinae</taxon>
        <taxon>Dryococelus</taxon>
    </lineage>
</organism>
<keyword evidence="2" id="KW-1185">Reference proteome</keyword>
<protein>
    <submittedName>
        <fullName evidence="1">Uncharacterized protein</fullName>
    </submittedName>
</protein>
<reference evidence="1 2" key="1">
    <citation type="submission" date="2023-02" db="EMBL/GenBank/DDBJ databases">
        <title>LHISI_Scaffold_Assembly.</title>
        <authorList>
            <person name="Stuart O.P."/>
            <person name="Cleave R."/>
            <person name="Magrath M.J.L."/>
            <person name="Mikheyev A.S."/>
        </authorList>
    </citation>
    <scope>NUCLEOTIDE SEQUENCE [LARGE SCALE GENOMIC DNA]</scope>
    <source>
        <strain evidence="1">Daus_M_001</strain>
        <tissue evidence="1">Leg muscle</tissue>
    </source>
</reference>
<sequence length="366" mass="40917">MASLRVTLSRVRNTWSFRAPYYAFLLLPLKRSGWTGWAEPTDVNARCHTSERNNRIPSNRSGTKASYDTGLMLLAGTLTSADEEKCQLVEDMSGFVYVFRLALHLDYNFYVAIDDYLTLCTPHDMVGREAMRVGICMGRSSQEDLGGTFTTFPDLSKNPQVERKERRSAGWALIANSEWLFTARFLRAKSEIEVSMEPHRNERVGGNGRFPTKLVDRWHSPAQFPVAKMISRSYRNPGLISSKTALKYWLGNVLICHQECRECYYLCRLPCIFPGSQYTGIGPVGASQGHCLCNSSTGHSSASPASGMRLPEDARVFLHAVDIWSTFVECRITAEIYATPGSYGIRNIFPCKSAVGSEKCRAGLVS</sequence>